<evidence type="ECO:0008006" key="4">
    <source>
        <dbReference type="Google" id="ProtNLM"/>
    </source>
</evidence>
<dbReference type="RefSeq" id="WP_097650875.1">
    <property type="nucleotide sequence ID" value="NZ_LYXE01000034.1"/>
</dbReference>
<feature type="transmembrane region" description="Helical" evidence="1">
    <location>
        <begin position="95"/>
        <end position="122"/>
    </location>
</feature>
<name>A0A2H3KQM1_9CHLR</name>
<evidence type="ECO:0000256" key="1">
    <source>
        <dbReference type="SAM" id="Phobius"/>
    </source>
</evidence>
<dbReference type="EMBL" id="LYXE01000034">
    <property type="protein sequence ID" value="PDW00630.1"/>
    <property type="molecule type" value="Genomic_DNA"/>
</dbReference>
<evidence type="ECO:0000313" key="3">
    <source>
        <dbReference type="Proteomes" id="UP000220922"/>
    </source>
</evidence>
<dbReference type="Gene3D" id="1.20.1280.290">
    <property type="match status" value="2"/>
</dbReference>
<feature type="transmembrane region" description="Helical" evidence="1">
    <location>
        <begin position="167"/>
        <end position="187"/>
    </location>
</feature>
<dbReference type="OrthoDB" id="156502at2"/>
<gene>
    <name evidence="2" type="ORF">A9Q02_21625</name>
</gene>
<keyword evidence="3" id="KW-1185">Reference proteome</keyword>
<proteinExistence type="predicted"/>
<sequence>MTSIAILGALGTLIGLIRALPQLLLLLRTRHAYGVSVDTAATSSIVSFGWATYGLWTNQFYVSLATGASGVVFAIITVLALRFGRRVREFTIAPVWLVVLLLASGLGGTTGLGIILPVSVLAANVPQLWVASREGNLADVSLGTWLLSMADGIVWGLYTLIQPDMAIMIFAGLQLTTSSLIVLVKLAHMLRLSRQPA</sequence>
<dbReference type="AlphaFoldDB" id="A0A2H3KQM1"/>
<comment type="caution">
    <text evidence="2">The sequence shown here is derived from an EMBL/GenBank/DDBJ whole genome shotgun (WGS) entry which is preliminary data.</text>
</comment>
<evidence type="ECO:0000313" key="2">
    <source>
        <dbReference type="EMBL" id="PDW00630.1"/>
    </source>
</evidence>
<keyword evidence="1" id="KW-1133">Transmembrane helix</keyword>
<feature type="transmembrane region" description="Helical" evidence="1">
    <location>
        <begin position="60"/>
        <end position="83"/>
    </location>
</feature>
<reference evidence="2 3" key="1">
    <citation type="submission" date="2016-05" db="EMBL/GenBank/DDBJ databases">
        <authorList>
            <person name="Lavstsen T."/>
            <person name="Jespersen J.S."/>
        </authorList>
    </citation>
    <scope>NUCLEOTIDE SEQUENCE [LARGE SCALE GENOMIC DNA]</scope>
    <source>
        <strain evidence="2 3">B7-9</strain>
    </source>
</reference>
<keyword evidence="1" id="KW-0812">Transmembrane</keyword>
<dbReference type="Proteomes" id="UP000220922">
    <property type="component" value="Unassembled WGS sequence"/>
</dbReference>
<protein>
    <recommendedName>
        <fullName evidence="4">PQ-loop repeat-containing protein</fullName>
    </recommendedName>
</protein>
<accession>A0A2H3KQM1</accession>
<keyword evidence="1" id="KW-0472">Membrane</keyword>
<organism evidence="2 3">
    <name type="scientific">Candidatus Chloroploca asiatica</name>
    <dbReference type="NCBI Taxonomy" id="1506545"/>
    <lineage>
        <taxon>Bacteria</taxon>
        <taxon>Bacillati</taxon>
        <taxon>Chloroflexota</taxon>
        <taxon>Chloroflexia</taxon>
        <taxon>Chloroflexales</taxon>
        <taxon>Chloroflexineae</taxon>
        <taxon>Oscillochloridaceae</taxon>
        <taxon>Candidatus Chloroploca</taxon>
    </lineage>
</organism>